<proteinExistence type="predicted"/>
<protein>
    <submittedName>
        <fullName evidence="1">Acyl-CoA dehydrogenase IBR3</fullName>
    </submittedName>
</protein>
<keyword evidence="2" id="KW-1185">Reference proteome</keyword>
<dbReference type="EMBL" id="JBFOLJ010000006">
    <property type="protein sequence ID" value="KAL2530847.1"/>
    <property type="molecule type" value="Genomic_DNA"/>
</dbReference>
<dbReference type="Gene3D" id="3.90.1200.10">
    <property type="match status" value="1"/>
</dbReference>
<reference evidence="2" key="1">
    <citation type="submission" date="2024-07" db="EMBL/GenBank/DDBJ databases">
        <title>Two chromosome-level genome assemblies of Korean endemic species Abeliophyllum distichum and Forsythia ovata (Oleaceae).</title>
        <authorList>
            <person name="Jang H."/>
        </authorList>
    </citation>
    <scope>NUCLEOTIDE SEQUENCE [LARGE SCALE GENOMIC DNA]</scope>
</reference>
<gene>
    <name evidence="1" type="ORF">Fot_23448</name>
</gene>
<accession>A0ABD1V0K5</accession>
<dbReference type="Proteomes" id="UP001604277">
    <property type="component" value="Unassembled WGS sequence"/>
</dbReference>
<comment type="caution">
    <text evidence="1">The sequence shown here is derived from an EMBL/GenBank/DDBJ whole genome shotgun (WGS) entry which is preliminary data.</text>
</comment>
<sequence>MYGKPWPVAQWKFYIAFSLFRGASIYAGVHCRWIMGNASGGQRARHAGKKADAMIEITWAFIQRKSVLSEHPPSDGIKGKQIVRPIKRIIFSCKDFDSSQDEEHGGLLAATSFPS</sequence>
<evidence type="ECO:0000313" key="1">
    <source>
        <dbReference type="EMBL" id="KAL2530847.1"/>
    </source>
</evidence>
<organism evidence="1 2">
    <name type="scientific">Forsythia ovata</name>
    <dbReference type="NCBI Taxonomy" id="205694"/>
    <lineage>
        <taxon>Eukaryota</taxon>
        <taxon>Viridiplantae</taxon>
        <taxon>Streptophyta</taxon>
        <taxon>Embryophyta</taxon>
        <taxon>Tracheophyta</taxon>
        <taxon>Spermatophyta</taxon>
        <taxon>Magnoliopsida</taxon>
        <taxon>eudicotyledons</taxon>
        <taxon>Gunneridae</taxon>
        <taxon>Pentapetalae</taxon>
        <taxon>asterids</taxon>
        <taxon>lamiids</taxon>
        <taxon>Lamiales</taxon>
        <taxon>Oleaceae</taxon>
        <taxon>Forsythieae</taxon>
        <taxon>Forsythia</taxon>
    </lineage>
</organism>
<evidence type="ECO:0000313" key="2">
    <source>
        <dbReference type="Proteomes" id="UP001604277"/>
    </source>
</evidence>
<name>A0ABD1V0K5_9LAMI</name>
<dbReference type="AlphaFoldDB" id="A0ABD1V0K5"/>